<keyword evidence="4 6" id="KW-0653">Protein transport</keyword>
<comment type="caution">
    <text evidence="8">The sequence shown here is derived from an EMBL/GenBank/DDBJ whole genome shotgun (WGS) entry which is preliminary data.</text>
</comment>
<evidence type="ECO:0000256" key="6">
    <source>
        <dbReference type="PIRNR" id="PIRNR015588"/>
    </source>
</evidence>
<keyword evidence="3 6" id="KW-0813">Transport</keyword>
<keyword evidence="5 6" id="KW-0472">Membrane</keyword>
<evidence type="ECO:0000313" key="9">
    <source>
        <dbReference type="Proteomes" id="UP000078348"/>
    </source>
</evidence>
<dbReference type="Gene3D" id="3.30.450.60">
    <property type="match status" value="1"/>
</dbReference>
<sequence>MIQFFLIFNQMGQTRFAKYYTFQHAKERATLEGEVTRLYMGRREDECSVFEHRNYRCVYKLVNNLVYMIATDLESRENVLSLMSFIDAFVETLEMYFSKLVMFNLEKVHYIMDEMILNGTVYETNKDTITRQLALMKIHPVKEKEK</sequence>
<evidence type="ECO:0000256" key="1">
    <source>
        <dbReference type="ARBA" id="ARBA00004308"/>
    </source>
</evidence>
<dbReference type="PANTHER" id="PTHR11753">
    <property type="entry name" value="ADAPTOR COMPLEXES SMALL SUBUNIT FAMILY"/>
    <property type="match status" value="1"/>
</dbReference>
<comment type="similarity">
    <text evidence="2 6">Belongs to the adaptor complexes small subunit family.</text>
</comment>
<dbReference type="OrthoDB" id="371463at2759"/>
<dbReference type="InterPro" id="IPR016635">
    <property type="entry name" value="AP_complex_ssu"/>
</dbReference>
<evidence type="ECO:0000256" key="4">
    <source>
        <dbReference type="ARBA" id="ARBA00022927"/>
    </source>
</evidence>
<dbReference type="GO" id="GO:0006886">
    <property type="term" value="P:intracellular protein transport"/>
    <property type="evidence" value="ECO:0007669"/>
    <property type="project" value="UniProtKB-UniRule"/>
</dbReference>
<dbReference type="AlphaFoldDB" id="A0A196SIX9"/>
<feature type="domain" description="AP complex mu/sigma subunit" evidence="7">
    <location>
        <begin position="1"/>
        <end position="136"/>
    </location>
</feature>
<dbReference type="STRING" id="478820.A0A196SIX9"/>
<organism evidence="8 9">
    <name type="scientific">Blastocystis sp. subtype 1 (strain ATCC 50177 / NandII)</name>
    <dbReference type="NCBI Taxonomy" id="478820"/>
    <lineage>
        <taxon>Eukaryota</taxon>
        <taxon>Sar</taxon>
        <taxon>Stramenopiles</taxon>
        <taxon>Bigyra</taxon>
        <taxon>Opalozoa</taxon>
        <taxon>Opalinata</taxon>
        <taxon>Blastocystidae</taxon>
        <taxon>Blastocystis</taxon>
    </lineage>
</organism>
<dbReference type="Pfam" id="PF01217">
    <property type="entry name" value="Clat_adaptor_s"/>
    <property type="match status" value="1"/>
</dbReference>
<dbReference type="PIRSF" id="PIRSF015588">
    <property type="entry name" value="AP_complex_sigma"/>
    <property type="match status" value="1"/>
</dbReference>
<evidence type="ECO:0000256" key="2">
    <source>
        <dbReference type="ARBA" id="ARBA00006972"/>
    </source>
</evidence>
<evidence type="ECO:0000256" key="3">
    <source>
        <dbReference type="ARBA" id="ARBA00022448"/>
    </source>
</evidence>
<accession>A0A196SIX9</accession>
<dbReference type="SUPFAM" id="SSF64356">
    <property type="entry name" value="SNARE-like"/>
    <property type="match status" value="1"/>
</dbReference>
<evidence type="ECO:0000313" key="8">
    <source>
        <dbReference type="EMBL" id="OAO15899.1"/>
    </source>
</evidence>
<reference evidence="8 9" key="1">
    <citation type="submission" date="2016-05" db="EMBL/GenBank/DDBJ databases">
        <title>Nuclear genome of Blastocystis sp. subtype 1 NandII.</title>
        <authorList>
            <person name="Gentekaki E."/>
            <person name="Curtis B."/>
            <person name="Stairs C."/>
            <person name="Eme L."/>
            <person name="Herman E."/>
            <person name="Klimes V."/>
            <person name="Arias M.C."/>
            <person name="Elias M."/>
            <person name="Hilliou F."/>
            <person name="Klute M."/>
            <person name="Malik S.-B."/>
            <person name="Pightling A."/>
            <person name="Rachubinski R."/>
            <person name="Salas D."/>
            <person name="Schlacht A."/>
            <person name="Suga H."/>
            <person name="Archibald J."/>
            <person name="Ball S.G."/>
            <person name="Clark G."/>
            <person name="Dacks J."/>
            <person name="Van Der Giezen M."/>
            <person name="Tsaousis A."/>
            <person name="Roger A."/>
        </authorList>
    </citation>
    <scope>NUCLEOTIDE SEQUENCE [LARGE SCALE GENOMIC DNA]</scope>
    <source>
        <strain evidence="9">ATCC 50177 / NandII</strain>
    </source>
</reference>
<comment type="subcellular location">
    <subcellularLocation>
        <location evidence="1">Endomembrane system</location>
    </subcellularLocation>
</comment>
<keyword evidence="9" id="KW-1185">Reference proteome</keyword>
<dbReference type="InterPro" id="IPR022775">
    <property type="entry name" value="AP_mu_sigma_su"/>
</dbReference>
<dbReference type="EMBL" id="LXWW01000110">
    <property type="protein sequence ID" value="OAO15899.1"/>
    <property type="molecule type" value="Genomic_DNA"/>
</dbReference>
<dbReference type="Proteomes" id="UP000078348">
    <property type="component" value="Unassembled WGS sequence"/>
</dbReference>
<name>A0A196SIX9_BLAHN</name>
<protein>
    <recommendedName>
        <fullName evidence="6">AP complex subunit sigma</fullName>
    </recommendedName>
</protein>
<gene>
    <name evidence="8" type="ORF">AV274_2376</name>
</gene>
<evidence type="ECO:0000259" key="7">
    <source>
        <dbReference type="Pfam" id="PF01217"/>
    </source>
</evidence>
<evidence type="ECO:0000256" key="5">
    <source>
        <dbReference type="ARBA" id="ARBA00023136"/>
    </source>
</evidence>
<proteinExistence type="inferred from homology"/>
<dbReference type="GO" id="GO:0012505">
    <property type="term" value="C:endomembrane system"/>
    <property type="evidence" value="ECO:0007669"/>
    <property type="project" value="UniProtKB-SubCell"/>
</dbReference>
<dbReference type="InterPro" id="IPR011012">
    <property type="entry name" value="Longin-like_dom_sf"/>
</dbReference>